<evidence type="ECO:0000256" key="1">
    <source>
        <dbReference type="SAM" id="MobiDB-lite"/>
    </source>
</evidence>
<protein>
    <submittedName>
        <fullName evidence="2">Uncharacterized protein</fullName>
    </submittedName>
</protein>
<feature type="compositionally biased region" description="Basic and acidic residues" evidence="1">
    <location>
        <begin position="74"/>
        <end position="86"/>
    </location>
</feature>
<evidence type="ECO:0000313" key="3">
    <source>
        <dbReference type="Proteomes" id="UP001283361"/>
    </source>
</evidence>
<name>A0AAE0YNH4_9GAST</name>
<evidence type="ECO:0000313" key="2">
    <source>
        <dbReference type="EMBL" id="KAK3752331.1"/>
    </source>
</evidence>
<proteinExistence type="predicted"/>
<sequence length="143" mass="16829">MVRRFPWATPHHIADSSCADRRTRRCVRRDSSLHDCHCMLGYAVLFTASNIQVEDHHTSSKYVPQHTEDELDSSTEKEKRLVNRERAKSRKRYNKSCRRRMGVVMACKMACNQKSTIEQRHQINKSFWELTLDEKEENGCGQM</sequence>
<keyword evidence="3" id="KW-1185">Reference proteome</keyword>
<feature type="region of interest" description="Disordered" evidence="1">
    <location>
        <begin position="56"/>
        <end position="93"/>
    </location>
</feature>
<reference evidence="2" key="1">
    <citation type="journal article" date="2023" name="G3 (Bethesda)">
        <title>A reference genome for the long-term kleptoplast-retaining sea slug Elysia crispata morphotype clarki.</title>
        <authorList>
            <person name="Eastman K.E."/>
            <person name="Pendleton A.L."/>
            <person name="Shaikh M.A."/>
            <person name="Suttiyut T."/>
            <person name="Ogas R."/>
            <person name="Tomko P."/>
            <person name="Gavelis G."/>
            <person name="Widhalm J.R."/>
            <person name="Wisecaver J.H."/>
        </authorList>
    </citation>
    <scope>NUCLEOTIDE SEQUENCE</scope>
    <source>
        <strain evidence="2">ECLA1</strain>
    </source>
</reference>
<comment type="caution">
    <text evidence="2">The sequence shown here is derived from an EMBL/GenBank/DDBJ whole genome shotgun (WGS) entry which is preliminary data.</text>
</comment>
<accession>A0AAE0YNH4</accession>
<dbReference type="Proteomes" id="UP001283361">
    <property type="component" value="Unassembled WGS sequence"/>
</dbReference>
<dbReference type="AlphaFoldDB" id="A0AAE0YNH4"/>
<gene>
    <name evidence="2" type="ORF">RRG08_028730</name>
</gene>
<organism evidence="2 3">
    <name type="scientific">Elysia crispata</name>
    <name type="common">lettuce slug</name>
    <dbReference type="NCBI Taxonomy" id="231223"/>
    <lineage>
        <taxon>Eukaryota</taxon>
        <taxon>Metazoa</taxon>
        <taxon>Spiralia</taxon>
        <taxon>Lophotrochozoa</taxon>
        <taxon>Mollusca</taxon>
        <taxon>Gastropoda</taxon>
        <taxon>Heterobranchia</taxon>
        <taxon>Euthyneura</taxon>
        <taxon>Panpulmonata</taxon>
        <taxon>Sacoglossa</taxon>
        <taxon>Placobranchoidea</taxon>
        <taxon>Plakobranchidae</taxon>
        <taxon>Elysia</taxon>
    </lineage>
</organism>
<dbReference type="EMBL" id="JAWDGP010005770">
    <property type="protein sequence ID" value="KAK3752331.1"/>
    <property type="molecule type" value="Genomic_DNA"/>
</dbReference>